<feature type="non-terminal residue" evidence="2">
    <location>
        <position position="1"/>
    </location>
</feature>
<protein>
    <submittedName>
        <fullName evidence="2">Uncharacterized protein</fullName>
    </submittedName>
</protein>
<sequence>GARTATAAGAPHGARLRQARTLKPATEPAPSQRSVSVGTA</sequence>
<dbReference type="Proteomes" id="UP000003653">
    <property type="component" value="Unassembled WGS sequence"/>
</dbReference>
<evidence type="ECO:0000313" key="3">
    <source>
        <dbReference type="Proteomes" id="UP000003653"/>
    </source>
</evidence>
<accession>D5PA41</accession>
<feature type="region of interest" description="Disordered" evidence="1">
    <location>
        <begin position="1"/>
        <end position="40"/>
    </location>
</feature>
<dbReference type="AlphaFoldDB" id="D5PA41"/>
<dbReference type="HOGENOM" id="CLU_3281442_0_0_11"/>
<keyword evidence="3" id="KW-1185">Reference proteome</keyword>
<proteinExistence type="predicted"/>
<evidence type="ECO:0000313" key="2">
    <source>
        <dbReference type="EMBL" id="EFG77029.1"/>
    </source>
</evidence>
<feature type="compositionally biased region" description="Polar residues" evidence="1">
    <location>
        <begin position="29"/>
        <end position="40"/>
    </location>
</feature>
<organism evidence="2 3">
    <name type="scientific">Mycobacterium parascrofulaceum ATCC BAA-614</name>
    <dbReference type="NCBI Taxonomy" id="525368"/>
    <lineage>
        <taxon>Bacteria</taxon>
        <taxon>Bacillati</taxon>
        <taxon>Actinomycetota</taxon>
        <taxon>Actinomycetes</taxon>
        <taxon>Mycobacteriales</taxon>
        <taxon>Mycobacteriaceae</taxon>
        <taxon>Mycobacterium</taxon>
        <taxon>Mycobacterium simiae complex</taxon>
    </lineage>
</organism>
<dbReference type="EMBL" id="ADNV01000232">
    <property type="protein sequence ID" value="EFG77029.1"/>
    <property type="molecule type" value="Genomic_DNA"/>
</dbReference>
<name>D5PA41_9MYCO</name>
<comment type="caution">
    <text evidence="2">The sequence shown here is derived from an EMBL/GenBank/DDBJ whole genome shotgun (WGS) entry which is preliminary data.</text>
</comment>
<reference evidence="2 3" key="1">
    <citation type="submission" date="2010-04" db="EMBL/GenBank/DDBJ databases">
        <authorList>
            <person name="Muzny D."/>
            <person name="Qin X."/>
            <person name="Deng J."/>
            <person name="Jiang H."/>
            <person name="Liu Y."/>
            <person name="Qu J."/>
            <person name="Song X.-Z."/>
            <person name="Zhang L."/>
            <person name="Thornton R."/>
            <person name="Coyle M."/>
            <person name="Francisco L."/>
            <person name="Jackson L."/>
            <person name="Javaid M."/>
            <person name="Korchina V."/>
            <person name="Kovar C."/>
            <person name="Mata R."/>
            <person name="Mathew T."/>
            <person name="Ngo R."/>
            <person name="Nguyen L."/>
            <person name="Nguyen N."/>
            <person name="Okwuonu G."/>
            <person name="Ongeri F."/>
            <person name="Pham C."/>
            <person name="Simmons D."/>
            <person name="Wilczek-Boney K."/>
            <person name="Hale W."/>
            <person name="Jakkamsetti A."/>
            <person name="Pham P."/>
            <person name="Ruth R."/>
            <person name="San Lucas F."/>
            <person name="Warren J."/>
            <person name="Zhang J."/>
            <person name="Zhao Z."/>
            <person name="Zhou C."/>
            <person name="Zhu D."/>
            <person name="Lee S."/>
            <person name="Bess C."/>
            <person name="Blankenburg K."/>
            <person name="Forbes L."/>
            <person name="Fu Q."/>
            <person name="Gubbala S."/>
            <person name="Hirani K."/>
            <person name="Jayaseelan J.C."/>
            <person name="Lara F."/>
            <person name="Munidasa M."/>
            <person name="Palculict T."/>
            <person name="Patil S."/>
            <person name="Pu L.-L."/>
            <person name="Saada N."/>
            <person name="Tang L."/>
            <person name="Weissenberger G."/>
            <person name="Zhu Y."/>
            <person name="Hemphill L."/>
            <person name="Shang Y."/>
            <person name="Youmans B."/>
            <person name="Ayvaz T."/>
            <person name="Ross M."/>
            <person name="Santibanez J."/>
            <person name="Aqrawi P."/>
            <person name="Gross S."/>
            <person name="Joshi V."/>
            <person name="Fowler G."/>
            <person name="Nazareth L."/>
            <person name="Reid J."/>
            <person name="Worley K."/>
            <person name="Petrosino J."/>
            <person name="Highlander S."/>
            <person name="Gibbs R."/>
        </authorList>
    </citation>
    <scope>NUCLEOTIDE SEQUENCE [LARGE SCALE GENOMIC DNA]</scope>
    <source>
        <strain evidence="2 3">ATCC BAA-614</strain>
    </source>
</reference>
<evidence type="ECO:0000256" key="1">
    <source>
        <dbReference type="SAM" id="MobiDB-lite"/>
    </source>
</evidence>
<gene>
    <name evidence="2" type="ORF">HMPREF0591_3035</name>
</gene>